<dbReference type="Gene3D" id="3.30.70.100">
    <property type="match status" value="1"/>
</dbReference>
<dbReference type="InterPro" id="IPR011008">
    <property type="entry name" value="Dimeric_a/b-barrel"/>
</dbReference>
<dbReference type="SUPFAM" id="SSF54909">
    <property type="entry name" value="Dimeric alpha+beta barrel"/>
    <property type="match status" value="1"/>
</dbReference>
<dbReference type="Proteomes" id="UP000186456">
    <property type="component" value="Unassembled WGS sequence"/>
</dbReference>
<proteinExistence type="predicted"/>
<dbReference type="PANTHER" id="PTHR37832:SF1">
    <property type="entry name" value="STRESS-RESPONSE A_B BARREL DOMAIN-CONTAINING PROTEIN"/>
    <property type="match status" value="1"/>
</dbReference>
<reference evidence="2 3" key="1">
    <citation type="submission" date="2016-10" db="EMBL/GenBank/DDBJ databases">
        <authorList>
            <person name="de Groot N.N."/>
        </authorList>
    </citation>
    <scope>NUCLEOTIDE SEQUENCE [LARGE SCALE GENOMIC DNA]</scope>
    <source>
        <strain evidence="2 3">StLB037</strain>
    </source>
</reference>
<dbReference type="SMART" id="SM00886">
    <property type="entry name" value="Dabb"/>
    <property type="match status" value="1"/>
</dbReference>
<name>A0A1H0PUY7_MICTS</name>
<accession>A0A1H0PUY7</accession>
<dbReference type="RefSeq" id="WP_074695390.1">
    <property type="nucleotide sequence ID" value="NZ_FNJN01000004.1"/>
</dbReference>
<dbReference type="InterPro" id="IPR013097">
    <property type="entry name" value="Dabb"/>
</dbReference>
<evidence type="ECO:0000313" key="3">
    <source>
        <dbReference type="Proteomes" id="UP000186456"/>
    </source>
</evidence>
<feature type="domain" description="Stress-response A/B barrel" evidence="1">
    <location>
        <begin position="3"/>
        <end position="98"/>
    </location>
</feature>
<organism evidence="2 3">
    <name type="scientific">Microbacterium testaceum (strain StLB037)</name>
    <dbReference type="NCBI Taxonomy" id="979556"/>
    <lineage>
        <taxon>Bacteria</taxon>
        <taxon>Bacillati</taxon>
        <taxon>Actinomycetota</taxon>
        <taxon>Actinomycetes</taxon>
        <taxon>Micrococcales</taxon>
        <taxon>Microbacteriaceae</taxon>
        <taxon>Microbacterium</taxon>
    </lineage>
</organism>
<dbReference type="PANTHER" id="PTHR37832">
    <property type="entry name" value="BLL2683 PROTEIN"/>
    <property type="match status" value="1"/>
</dbReference>
<evidence type="ECO:0000313" key="2">
    <source>
        <dbReference type="EMBL" id="SDP08366.1"/>
    </source>
</evidence>
<dbReference type="AlphaFoldDB" id="A0A1H0PUY7"/>
<protein>
    <submittedName>
        <fullName evidence="2">Stress responsive A/B Barrel Domain</fullName>
    </submittedName>
</protein>
<gene>
    <name evidence="2" type="ORF">SAMN04487788_2001</name>
</gene>
<dbReference type="PROSITE" id="PS51502">
    <property type="entry name" value="S_R_A_B_BARREL"/>
    <property type="match status" value="1"/>
</dbReference>
<dbReference type="EMBL" id="FNJN01000004">
    <property type="protein sequence ID" value="SDP08366.1"/>
    <property type="molecule type" value="Genomic_DNA"/>
</dbReference>
<sequence length="100" mass="11229">MSIRHIVLWKLSADDADTRALHAEQIAERLLALAPVIDDIQHIEVGRNIVNPQSNWDVALVSEFADVDALERYQVHPAHQEAAAFVRSVVAERSSVDYPF</sequence>
<dbReference type="Pfam" id="PF07876">
    <property type="entry name" value="Dabb"/>
    <property type="match status" value="1"/>
</dbReference>
<evidence type="ECO:0000259" key="1">
    <source>
        <dbReference type="PROSITE" id="PS51502"/>
    </source>
</evidence>